<dbReference type="RefSeq" id="WP_345223296.1">
    <property type="nucleotide sequence ID" value="NZ_BAABHA010000003.1"/>
</dbReference>
<reference evidence="2" key="1">
    <citation type="journal article" date="2019" name="Int. J. Syst. Evol. Microbiol.">
        <title>The Global Catalogue of Microorganisms (GCM) 10K type strain sequencing project: providing services to taxonomists for standard genome sequencing and annotation.</title>
        <authorList>
            <consortium name="The Broad Institute Genomics Platform"/>
            <consortium name="The Broad Institute Genome Sequencing Center for Infectious Disease"/>
            <person name="Wu L."/>
            <person name="Ma J."/>
        </authorList>
    </citation>
    <scope>NUCLEOTIDE SEQUENCE [LARGE SCALE GENOMIC DNA]</scope>
    <source>
        <strain evidence="2">JCM 17924</strain>
    </source>
</reference>
<keyword evidence="2" id="KW-1185">Reference proteome</keyword>
<comment type="caution">
    <text evidence="1">The sequence shown here is derived from an EMBL/GenBank/DDBJ whole genome shotgun (WGS) entry which is preliminary data.</text>
</comment>
<evidence type="ECO:0008006" key="3">
    <source>
        <dbReference type="Google" id="ProtNLM"/>
    </source>
</evidence>
<sequence length="319" mass="35291">MQLLLGLGCLRAQAQYEVRDVVSTTSLQLGASLLATLEFQRGAPHLRLGFNAGAGAPAFERLLYPTLNLEWQLYGGGIGTQSGARSGRWFSSDLIGALTLTSGQGYAFRERRNAELRVRNRPLYYFTDLVYPALQNPYAYSASVGTVLLLAGDARKSRRQRIGYLGVQGGGAFLGYYNDGGGMQNLGLGDGEDRYFTGGGFLGLSLPRTRELDHVLLSYHKFSGYSPNAFEVASDLDQGFVNYKDAQQEYFNKSYLNVTAGSVRRGWTGFWRINNPYNRVDVQNTIHYVGYDAYHHIPYPRYPSFGGSYVGARTSIGIQ</sequence>
<name>A0ABP8IY17_9BACT</name>
<evidence type="ECO:0000313" key="1">
    <source>
        <dbReference type="EMBL" id="GAA4379667.1"/>
    </source>
</evidence>
<organism evidence="1 2">
    <name type="scientific">Hymenobacter koreensis</name>
    <dbReference type="NCBI Taxonomy" id="1084523"/>
    <lineage>
        <taxon>Bacteria</taxon>
        <taxon>Pseudomonadati</taxon>
        <taxon>Bacteroidota</taxon>
        <taxon>Cytophagia</taxon>
        <taxon>Cytophagales</taxon>
        <taxon>Hymenobacteraceae</taxon>
        <taxon>Hymenobacter</taxon>
    </lineage>
</organism>
<dbReference type="EMBL" id="BAABHA010000003">
    <property type="protein sequence ID" value="GAA4379667.1"/>
    <property type="molecule type" value="Genomic_DNA"/>
</dbReference>
<proteinExistence type="predicted"/>
<gene>
    <name evidence="1" type="ORF">GCM10023186_17290</name>
</gene>
<protein>
    <recommendedName>
        <fullName evidence="3">Bacterial toxin 23 domain-containing protein</fullName>
    </recommendedName>
</protein>
<evidence type="ECO:0000313" key="2">
    <source>
        <dbReference type="Proteomes" id="UP001500454"/>
    </source>
</evidence>
<dbReference type="Proteomes" id="UP001500454">
    <property type="component" value="Unassembled WGS sequence"/>
</dbReference>
<accession>A0ABP8IY17</accession>